<dbReference type="AlphaFoldDB" id="A0A6J5V3Y7"/>
<sequence length="98" mass="10517">MRKTEQARGRGRGTSMPSVHVRQLDQAETSIQARPFRRTKLGARERGGGGGGGRGAMFELTRQLAQTGATLQGNQIGHASKPNSENVPLPKISRPGRV</sequence>
<evidence type="ECO:0000313" key="3">
    <source>
        <dbReference type="Proteomes" id="UP000507222"/>
    </source>
</evidence>
<evidence type="ECO:0000313" key="2">
    <source>
        <dbReference type="EMBL" id="CAB4283699.1"/>
    </source>
</evidence>
<evidence type="ECO:0000256" key="1">
    <source>
        <dbReference type="SAM" id="MobiDB-lite"/>
    </source>
</evidence>
<dbReference type="Proteomes" id="UP000507222">
    <property type="component" value="Unassembled WGS sequence"/>
</dbReference>
<protein>
    <submittedName>
        <fullName evidence="2">Uncharacterized protein</fullName>
    </submittedName>
</protein>
<feature type="region of interest" description="Disordered" evidence="1">
    <location>
        <begin position="1"/>
        <end position="98"/>
    </location>
</feature>
<feature type="compositionally biased region" description="Polar residues" evidence="1">
    <location>
        <begin position="63"/>
        <end position="86"/>
    </location>
</feature>
<proteinExistence type="predicted"/>
<name>A0A6J5V3Y7_PRUAR</name>
<organism evidence="2 3">
    <name type="scientific">Prunus armeniaca</name>
    <name type="common">Apricot</name>
    <name type="synonym">Armeniaca vulgaris</name>
    <dbReference type="NCBI Taxonomy" id="36596"/>
    <lineage>
        <taxon>Eukaryota</taxon>
        <taxon>Viridiplantae</taxon>
        <taxon>Streptophyta</taxon>
        <taxon>Embryophyta</taxon>
        <taxon>Tracheophyta</taxon>
        <taxon>Spermatophyta</taxon>
        <taxon>Magnoliopsida</taxon>
        <taxon>eudicotyledons</taxon>
        <taxon>Gunneridae</taxon>
        <taxon>Pentapetalae</taxon>
        <taxon>rosids</taxon>
        <taxon>fabids</taxon>
        <taxon>Rosales</taxon>
        <taxon>Rosaceae</taxon>
        <taxon>Amygdaloideae</taxon>
        <taxon>Amygdaleae</taxon>
        <taxon>Prunus</taxon>
    </lineage>
</organism>
<reference evidence="2 3" key="1">
    <citation type="submission" date="2020-05" db="EMBL/GenBank/DDBJ databases">
        <authorList>
            <person name="Campoy J."/>
            <person name="Schneeberger K."/>
            <person name="Spophaly S."/>
        </authorList>
    </citation>
    <scope>NUCLEOTIDE SEQUENCE [LARGE SCALE GENOMIC DNA]</scope>
    <source>
        <strain evidence="2">PruArmRojPasFocal</strain>
    </source>
</reference>
<accession>A0A6J5V3Y7</accession>
<gene>
    <name evidence="2" type="ORF">CURHAP_LOCUS38827</name>
</gene>
<dbReference type="EMBL" id="CAEKDK010000006">
    <property type="protein sequence ID" value="CAB4283699.1"/>
    <property type="molecule type" value="Genomic_DNA"/>
</dbReference>